<dbReference type="InterPro" id="IPR050739">
    <property type="entry name" value="MFP"/>
</dbReference>
<keyword evidence="2" id="KW-1133">Transmembrane helix</keyword>
<feature type="transmembrane region" description="Helical" evidence="2">
    <location>
        <begin position="45"/>
        <end position="65"/>
    </location>
</feature>
<keyword evidence="4" id="KW-1185">Reference proteome</keyword>
<dbReference type="AlphaFoldDB" id="A0A517SIT9"/>
<dbReference type="KEGG" id="ccos:Pan44_40680"/>
<keyword evidence="2" id="KW-0812">Transmembrane</keyword>
<evidence type="ECO:0000256" key="2">
    <source>
        <dbReference type="SAM" id="Phobius"/>
    </source>
</evidence>
<gene>
    <name evidence="3" type="ORF">Pan44_40680</name>
</gene>
<name>A0A517SIT9_9PLAN</name>
<dbReference type="InParanoid" id="A0A517SIT9"/>
<sequence>MPTDLIVVERPRRELRPQRYGPVAFDEASLPALRMAKSSRLARKLALFLMIAMCFAVILMVSAPWQQSVKASGNVIAYAPLERQQVIEAPIKGRIVRLGENIFENAKVQKGAVIAEIQDLDEEYAGRLTAQLRNSEDLVKAAATQLDASRRSFEAALTVTHAYEAQVVAYQTVLDDTTAAQDAYVVQAEEKVRAEERQLEEYKAAIPQLEAEFERSETLHRAGNLALQKLQETERKLNESKAKVSRAEAYVASAKAELEGKTRDRSAKIEKARIDIEYARATLRKAESDANKADADVSKTQQELSKAEKELVESQIKVARQKNQVITAPFDGILVKITANLGTALVKEGDPICTIVPDTEDRAVQIWLDGNDAPLVETGRHVRLQFEGWPAIQFSGWPSVAVGTFGGEIVSVDATDDGKGRFRALIRPAADDIPWPQDRFLRQGVRANGWVLLDQVPLWFEVWRNLNGFPPVVSMDEKDGGSKSKPPKLPK</sequence>
<keyword evidence="2" id="KW-0472">Membrane</keyword>
<dbReference type="PANTHER" id="PTHR30386">
    <property type="entry name" value="MEMBRANE FUSION SUBUNIT OF EMRAB-TOLC MULTIDRUG EFFLUX PUMP"/>
    <property type="match status" value="1"/>
</dbReference>
<feature type="coiled-coil region" evidence="1">
    <location>
        <begin position="185"/>
        <end position="324"/>
    </location>
</feature>
<reference evidence="3 4" key="1">
    <citation type="submission" date="2019-02" db="EMBL/GenBank/DDBJ databases">
        <title>Deep-cultivation of Planctomycetes and their phenomic and genomic characterization uncovers novel biology.</title>
        <authorList>
            <person name="Wiegand S."/>
            <person name="Jogler M."/>
            <person name="Boedeker C."/>
            <person name="Pinto D."/>
            <person name="Vollmers J."/>
            <person name="Rivas-Marin E."/>
            <person name="Kohn T."/>
            <person name="Peeters S.H."/>
            <person name="Heuer A."/>
            <person name="Rast P."/>
            <person name="Oberbeckmann S."/>
            <person name="Bunk B."/>
            <person name="Jeske O."/>
            <person name="Meyerdierks A."/>
            <person name="Storesund J.E."/>
            <person name="Kallscheuer N."/>
            <person name="Luecker S."/>
            <person name="Lage O.M."/>
            <person name="Pohl T."/>
            <person name="Merkel B.J."/>
            <person name="Hornburger P."/>
            <person name="Mueller R.-W."/>
            <person name="Bruemmer F."/>
            <person name="Labrenz M."/>
            <person name="Spormann A.M."/>
            <person name="Op den Camp H."/>
            <person name="Overmann J."/>
            <person name="Amann R."/>
            <person name="Jetten M.S.M."/>
            <person name="Mascher T."/>
            <person name="Medema M.H."/>
            <person name="Devos D.P."/>
            <person name="Kaster A.-K."/>
            <person name="Ovreas L."/>
            <person name="Rohde M."/>
            <person name="Galperin M.Y."/>
            <person name="Jogler C."/>
        </authorList>
    </citation>
    <scope>NUCLEOTIDE SEQUENCE [LARGE SCALE GENOMIC DNA]</scope>
    <source>
        <strain evidence="3 4">Pan44</strain>
    </source>
</reference>
<keyword evidence="1" id="KW-0175">Coiled coil</keyword>
<dbReference type="RefSeq" id="WP_231754110.1">
    <property type="nucleotide sequence ID" value="NZ_CP036271.1"/>
</dbReference>
<dbReference type="EMBL" id="CP036271">
    <property type="protein sequence ID" value="QDT56019.1"/>
    <property type="molecule type" value="Genomic_DNA"/>
</dbReference>
<dbReference type="PANTHER" id="PTHR30386:SF18">
    <property type="entry name" value="INNER MEMBRANE PROTEIN YIAV-RELATED"/>
    <property type="match status" value="1"/>
</dbReference>
<evidence type="ECO:0000313" key="4">
    <source>
        <dbReference type="Proteomes" id="UP000315700"/>
    </source>
</evidence>
<dbReference type="Proteomes" id="UP000315700">
    <property type="component" value="Chromosome"/>
</dbReference>
<accession>A0A517SIT9</accession>
<organism evidence="3 4">
    <name type="scientific">Caulifigura coniformis</name>
    <dbReference type="NCBI Taxonomy" id="2527983"/>
    <lineage>
        <taxon>Bacteria</taxon>
        <taxon>Pseudomonadati</taxon>
        <taxon>Planctomycetota</taxon>
        <taxon>Planctomycetia</taxon>
        <taxon>Planctomycetales</taxon>
        <taxon>Planctomycetaceae</taxon>
        <taxon>Caulifigura</taxon>
    </lineage>
</organism>
<proteinExistence type="predicted"/>
<evidence type="ECO:0000313" key="3">
    <source>
        <dbReference type="EMBL" id="QDT56019.1"/>
    </source>
</evidence>
<protein>
    <submittedName>
        <fullName evidence="3">HlyD family secretion protein</fullName>
    </submittedName>
</protein>
<evidence type="ECO:0000256" key="1">
    <source>
        <dbReference type="SAM" id="Coils"/>
    </source>
</evidence>